<dbReference type="SUPFAM" id="SSF51604">
    <property type="entry name" value="Enolase C-terminal domain-like"/>
    <property type="match status" value="1"/>
</dbReference>
<dbReference type="InterPro" id="IPR046945">
    <property type="entry name" value="RHMD-like"/>
</dbReference>
<evidence type="ECO:0000259" key="4">
    <source>
        <dbReference type="SMART" id="SM00922"/>
    </source>
</evidence>
<feature type="domain" description="Mandelate racemase/muconate lactonizing enzyme C-terminal" evidence="4">
    <location>
        <begin position="142"/>
        <end position="249"/>
    </location>
</feature>
<dbReference type="RefSeq" id="WP_336351169.1">
    <property type="nucleotide sequence ID" value="NZ_JAZAQL010000003.1"/>
</dbReference>
<dbReference type="Pfam" id="PF02746">
    <property type="entry name" value="MR_MLE_N"/>
    <property type="match status" value="1"/>
</dbReference>
<dbReference type="GO" id="GO:0046872">
    <property type="term" value="F:metal ion binding"/>
    <property type="evidence" value="ECO:0007669"/>
    <property type="project" value="UniProtKB-KW"/>
</dbReference>
<dbReference type="Pfam" id="PF13378">
    <property type="entry name" value="MR_MLE_C"/>
    <property type="match status" value="1"/>
</dbReference>
<dbReference type="PANTHER" id="PTHR13794">
    <property type="entry name" value="ENOLASE SUPERFAMILY, MANDELATE RACEMASE"/>
    <property type="match status" value="1"/>
</dbReference>
<keyword evidence="3" id="KW-0460">Magnesium</keyword>
<organism evidence="5 6">
    <name type="scientific">Halorubellus litoreus</name>
    <dbReference type="NCBI Taxonomy" id="755308"/>
    <lineage>
        <taxon>Archaea</taxon>
        <taxon>Methanobacteriati</taxon>
        <taxon>Methanobacteriota</taxon>
        <taxon>Stenosarchaea group</taxon>
        <taxon>Halobacteria</taxon>
        <taxon>Halobacteriales</taxon>
        <taxon>Halorubellaceae</taxon>
        <taxon>Halorubellus</taxon>
    </lineage>
</organism>
<sequence>MEQPTDSMEITGINSYHIDYEMDAPFEPSWYPELEQHVHKVQLYEVETDAGISGITSVTGDASRVDSLDLAREYLVGEDPRHIEQRLDDLASLNSYGPRPWHFEIAFWDIKGKEVGKPIYELLGGDGDPIPAYASSGELRSVDERLDWVADRVDEGFEAIKLRFHSDDMAEDVAVARAVREAYPDLEIMVDLNMGWSFAHPGGGTWTFDDALSVARDLEEIGNIGWLEEPFNQRNYERLARLREKTDIPIAGGEFNNGVHQFREFVEHDALDVLQPDVMLSAGISKTKLIAGLADMHGLQFAPHTWNDGIGFAANVQLLACTNPSWCEYPIEPPGWSLDTRDFLLEEQLTAEDGAIVPPSGPGLGIDLDWDLVEELSESTA</sequence>
<dbReference type="SMART" id="SM00922">
    <property type="entry name" value="MR_MLE"/>
    <property type="match status" value="1"/>
</dbReference>
<keyword evidence="6" id="KW-1185">Reference proteome</keyword>
<evidence type="ECO:0000313" key="5">
    <source>
        <dbReference type="EMBL" id="MFC6954214.1"/>
    </source>
</evidence>
<dbReference type="GO" id="GO:0016836">
    <property type="term" value="F:hydro-lyase activity"/>
    <property type="evidence" value="ECO:0007669"/>
    <property type="project" value="UniProtKB-ARBA"/>
</dbReference>
<comment type="caution">
    <text evidence="5">The sequence shown here is derived from an EMBL/GenBank/DDBJ whole genome shotgun (WGS) entry which is preliminary data.</text>
</comment>
<dbReference type="CDD" id="cd03316">
    <property type="entry name" value="MR_like"/>
    <property type="match status" value="1"/>
</dbReference>
<proteinExistence type="predicted"/>
<evidence type="ECO:0000256" key="3">
    <source>
        <dbReference type="ARBA" id="ARBA00022842"/>
    </source>
</evidence>
<evidence type="ECO:0000256" key="1">
    <source>
        <dbReference type="ARBA" id="ARBA00001946"/>
    </source>
</evidence>
<dbReference type="InterPro" id="IPR013341">
    <property type="entry name" value="Mandelate_racemase_N_dom"/>
</dbReference>
<dbReference type="InterPro" id="IPR036849">
    <property type="entry name" value="Enolase-like_C_sf"/>
</dbReference>
<protein>
    <submittedName>
        <fullName evidence="5">Mandelate racemase/muconate lactonizing enzyme family protein</fullName>
    </submittedName>
</protein>
<dbReference type="Gene3D" id="3.20.20.120">
    <property type="entry name" value="Enolase-like C-terminal domain"/>
    <property type="match status" value="1"/>
</dbReference>
<dbReference type="InterPro" id="IPR013342">
    <property type="entry name" value="Mandelate_racemase_C"/>
</dbReference>
<dbReference type="InterPro" id="IPR029065">
    <property type="entry name" value="Enolase_C-like"/>
</dbReference>
<dbReference type="InterPro" id="IPR029017">
    <property type="entry name" value="Enolase-like_N"/>
</dbReference>
<dbReference type="Proteomes" id="UP001596395">
    <property type="component" value="Unassembled WGS sequence"/>
</dbReference>
<name>A0ABD5VFK9_9EURY</name>
<gene>
    <name evidence="5" type="ORF">ACFQGB_15230</name>
</gene>
<dbReference type="AlphaFoldDB" id="A0ABD5VFK9"/>
<reference evidence="5 6" key="1">
    <citation type="journal article" date="2019" name="Int. J. Syst. Evol. Microbiol.">
        <title>The Global Catalogue of Microorganisms (GCM) 10K type strain sequencing project: providing services to taxonomists for standard genome sequencing and annotation.</title>
        <authorList>
            <consortium name="The Broad Institute Genomics Platform"/>
            <consortium name="The Broad Institute Genome Sequencing Center for Infectious Disease"/>
            <person name="Wu L."/>
            <person name="Ma J."/>
        </authorList>
    </citation>
    <scope>NUCLEOTIDE SEQUENCE [LARGE SCALE GENOMIC DNA]</scope>
    <source>
        <strain evidence="5 6">GX26</strain>
    </source>
</reference>
<keyword evidence="2" id="KW-0479">Metal-binding</keyword>
<dbReference type="SFLD" id="SFLDG00179">
    <property type="entry name" value="mandelate_racemase"/>
    <property type="match status" value="1"/>
</dbReference>
<dbReference type="SUPFAM" id="SSF54826">
    <property type="entry name" value="Enolase N-terminal domain-like"/>
    <property type="match status" value="1"/>
</dbReference>
<evidence type="ECO:0000313" key="6">
    <source>
        <dbReference type="Proteomes" id="UP001596395"/>
    </source>
</evidence>
<dbReference type="Gene3D" id="3.30.390.10">
    <property type="entry name" value="Enolase-like, N-terminal domain"/>
    <property type="match status" value="1"/>
</dbReference>
<dbReference type="SFLD" id="SFLDS00001">
    <property type="entry name" value="Enolase"/>
    <property type="match status" value="1"/>
</dbReference>
<evidence type="ECO:0000256" key="2">
    <source>
        <dbReference type="ARBA" id="ARBA00022723"/>
    </source>
</evidence>
<accession>A0ABD5VFK9</accession>
<dbReference type="EMBL" id="JBHSXN010000003">
    <property type="protein sequence ID" value="MFC6954214.1"/>
    <property type="molecule type" value="Genomic_DNA"/>
</dbReference>
<comment type="cofactor">
    <cofactor evidence="1">
        <name>Mg(2+)</name>
        <dbReference type="ChEBI" id="CHEBI:18420"/>
    </cofactor>
</comment>
<dbReference type="PANTHER" id="PTHR13794:SF58">
    <property type="entry name" value="MITOCHONDRIAL ENOLASE SUPERFAMILY MEMBER 1"/>
    <property type="match status" value="1"/>
</dbReference>